<comment type="caution">
    <text evidence="1">The sequence shown here is derived from an EMBL/GenBank/DDBJ whole genome shotgun (WGS) entry which is preliminary data.</text>
</comment>
<accession>A0ABT5HBZ1</accession>
<dbReference type="PROSITE" id="PS51257">
    <property type="entry name" value="PROKAR_LIPOPROTEIN"/>
    <property type="match status" value="1"/>
</dbReference>
<dbReference type="EMBL" id="JAQPYS010000089">
    <property type="protein sequence ID" value="MDC7138107.1"/>
    <property type="molecule type" value="Genomic_DNA"/>
</dbReference>
<keyword evidence="2" id="KW-1185">Reference proteome</keyword>
<evidence type="ECO:0000313" key="1">
    <source>
        <dbReference type="EMBL" id="MDC7138107.1"/>
    </source>
</evidence>
<gene>
    <name evidence="1" type="ORF">PQG98_17420</name>
</gene>
<name>A0ABT5HBZ1_9BACE</name>
<protein>
    <submittedName>
        <fullName evidence="1">Uncharacterized protein</fullName>
    </submittedName>
</protein>
<evidence type="ECO:0000313" key="2">
    <source>
        <dbReference type="Proteomes" id="UP001215398"/>
    </source>
</evidence>
<dbReference type="RefSeq" id="WP_272721122.1">
    <property type="nucleotide sequence ID" value="NZ_JAQPYS010000089.1"/>
</dbReference>
<organism evidence="1 2">
    <name type="scientific">Bacteroides zhangwenhongii</name>
    <dbReference type="NCBI Taxonomy" id="2650157"/>
    <lineage>
        <taxon>Bacteria</taxon>
        <taxon>Pseudomonadati</taxon>
        <taxon>Bacteroidota</taxon>
        <taxon>Bacteroidia</taxon>
        <taxon>Bacteroidales</taxon>
        <taxon>Bacteroidaceae</taxon>
        <taxon>Bacteroides</taxon>
    </lineage>
</organism>
<dbReference type="Proteomes" id="UP001215398">
    <property type="component" value="Unassembled WGS sequence"/>
</dbReference>
<sequence>MRKILYLFEILTMFLVVFSCSDDIADTVYHKTDPAKDPQKSSLTILLKGLEEGKNYVVGALEQNPFNEEGKADEIKAQNLLFQQPVVNGKVVFADLMDYYKKTLYLNVYEKGEDTPLLVTHLGNQLQYQVAFGGIEKSIDLQAVRPDVIKKTVIDLTVDESYNDKEIYLVKSEQQKMVESKLADGAELTEDMYLTKVIPNEGKAQIILNTPVVATDYSVYLVAPEEGLAYLKRELKVGDDTKNVTAEFSKEIKKQINVSVVRGNEKLNDHEVYLITAQDWRNKVKKQVETKHGSPEAGTYVDMKLTKKGVVSFEQFCAEGEQRYVVYVPKWETDYYDSYKMENVSLTSDLDIPYEVAIGDVPSETKIVNLTVSADPTLGSYLRGYAVYVLGDVNKFDEAWKAITGGGTYKGDIYQSTETLYYSDDVAHINNVEFEVNKEIIIFTIGMKGYGLMPLLKRIKGADINEDNMTVVLDSTERP</sequence>
<reference evidence="1 2" key="1">
    <citation type="submission" date="2023-01" db="EMBL/GenBank/DDBJ databases">
        <title>Exploring GABA producing Bacteroides strains toward improving mental health.</title>
        <authorList>
            <person name="Yousuf B."/>
            <person name="Bouhlel N.E."/>
            <person name="Mottawea W."/>
            <person name="Hammami R."/>
        </authorList>
    </citation>
    <scope>NUCLEOTIDE SEQUENCE [LARGE SCALE GENOMIC DNA]</scope>
    <source>
        <strain evidence="1 2">UO.H1054</strain>
    </source>
</reference>
<proteinExistence type="predicted"/>